<keyword evidence="6" id="KW-1185">Reference proteome</keyword>
<sequence>MENLFQSEFQLETKRFHLKGVTPTMIHQMYLHSEKDAIVGFFGFGESGYERYKSLHENGIETKDHSLFFFVIVDKHTDLAIGNCGFHSWNKEHKKAEIFYNFFNDEDKGKGSMSEILPLVLDFGFKNLDLNRIQGLVADYNIPSIKLLFKNGFVKEGILREDYFDNGKFEDSVCYSLLKSEWKSF</sequence>
<dbReference type="Gene3D" id="3.40.630.30">
    <property type="match status" value="1"/>
</dbReference>
<dbReference type="PANTHER" id="PTHR43792">
    <property type="entry name" value="GNAT FAMILY, PUTATIVE (AFU_ORTHOLOGUE AFUA_3G00765)-RELATED-RELATED"/>
    <property type="match status" value="1"/>
</dbReference>
<gene>
    <name evidence="5" type="ORF">IC610_05810</name>
</gene>
<keyword evidence="1" id="KW-0808">Transferase</keyword>
<reference evidence="5 6" key="1">
    <citation type="submission" date="2020-09" db="EMBL/GenBank/DDBJ databases">
        <title>Genome seq and assembly of Chryseobacterium sp.</title>
        <authorList>
            <person name="Chhetri G."/>
        </authorList>
    </citation>
    <scope>NUCLEOTIDE SEQUENCE [LARGE SCALE GENOMIC DNA]</scope>
    <source>
        <strain evidence="5 6">GCR10</strain>
    </source>
</reference>
<feature type="domain" description="N-acetyltransferase" evidence="4">
    <location>
        <begin position="61"/>
        <end position="154"/>
    </location>
</feature>
<protein>
    <submittedName>
        <fullName evidence="5">GNAT family N-acetyltransferase</fullName>
    </submittedName>
</protein>
<dbReference type="InterPro" id="IPR051531">
    <property type="entry name" value="N-acetyltransferase"/>
</dbReference>
<dbReference type="PANTHER" id="PTHR43792:SF8">
    <property type="entry name" value="[RIBOSOMAL PROTEIN US5]-ALANINE N-ACETYLTRANSFERASE"/>
    <property type="match status" value="1"/>
</dbReference>
<keyword evidence="2" id="KW-0012">Acyltransferase</keyword>
<organism evidence="5 6">
    <name type="scientific">Chryseobacterium caseinilyticum</name>
    <dbReference type="NCBI Taxonomy" id="2771428"/>
    <lineage>
        <taxon>Bacteria</taxon>
        <taxon>Pseudomonadati</taxon>
        <taxon>Bacteroidota</taxon>
        <taxon>Flavobacteriia</taxon>
        <taxon>Flavobacteriales</taxon>
        <taxon>Weeksellaceae</taxon>
        <taxon>Chryseobacterium group</taxon>
        <taxon>Chryseobacterium</taxon>
    </lineage>
</organism>
<evidence type="ECO:0000256" key="2">
    <source>
        <dbReference type="ARBA" id="ARBA00023315"/>
    </source>
</evidence>
<evidence type="ECO:0000313" key="6">
    <source>
        <dbReference type="Proteomes" id="UP000637299"/>
    </source>
</evidence>
<dbReference type="RefSeq" id="WP_191735624.1">
    <property type="nucleotide sequence ID" value="NZ_JACYFS010000001.1"/>
</dbReference>
<proteinExistence type="inferred from homology"/>
<evidence type="ECO:0000256" key="1">
    <source>
        <dbReference type="ARBA" id="ARBA00022679"/>
    </source>
</evidence>
<comment type="similarity">
    <text evidence="3">Belongs to the acetyltransferase family. RimJ subfamily.</text>
</comment>
<comment type="caution">
    <text evidence="5">The sequence shown here is derived from an EMBL/GenBank/DDBJ whole genome shotgun (WGS) entry which is preliminary data.</text>
</comment>
<evidence type="ECO:0000313" key="5">
    <source>
        <dbReference type="EMBL" id="MBD8081938.1"/>
    </source>
</evidence>
<dbReference type="Proteomes" id="UP000637299">
    <property type="component" value="Unassembled WGS sequence"/>
</dbReference>
<evidence type="ECO:0000256" key="3">
    <source>
        <dbReference type="ARBA" id="ARBA00038502"/>
    </source>
</evidence>
<name>A0ABR8Z9F8_9FLAO</name>
<dbReference type="InterPro" id="IPR000182">
    <property type="entry name" value="GNAT_dom"/>
</dbReference>
<evidence type="ECO:0000259" key="4">
    <source>
        <dbReference type="Pfam" id="PF13302"/>
    </source>
</evidence>
<accession>A0ABR8Z9F8</accession>
<dbReference type="Pfam" id="PF13302">
    <property type="entry name" value="Acetyltransf_3"/>
    <property type="match status" value="1"/>
</dbReference>
<dbReference type="InterPro" id="IPR016181">
    <property type="entry name" value="Acyl_CoA_acyltransferase"/>
</dbReference>
<dbReference type="SUPFAM" id="SSF55729">
    <property type="entry name" value="Acyl-CoA N-acyltransferases (Nat)"/>
    <property type="match status" value="1"/>
</dbReference>
<dbReference type="EMBL" id="JACYFS010000001">
    <property type="protein sequence ID" value="MBD8081938.1"/>
    <property type="molecule type" value="Genomic_DNA"/>
</dbReference>